<protein>
    <recommendedName>
        <fullName evidence="5">Lipoprotein</fullName>
    </recommendedName>
</protein>
<evidence type="ECO:0008006" key="5">
    <source>
        <dbReference type="Google" id="ProtNLM"/>
    </source>
</evidence>
<name>A0A540WS12_9BACT</name>
<organism evidence="3 4">
    <name type="scientific">Myxococcus llanfairpwllgwyngyllgogerychwyrndrobwllllantysiliogogogochensis</name>
    <dbReference type="NCBI Taxonomy" id="2590453"/>
    <lineage>
        <taxon>Bacteria</taxon>
        <taxon>Pseudomonadati</taxon>
        <taxon>Myxococcota</taxon>
        <taxon>Myxococcia</taxon>
        <taxon>Myxococcales</taxon>
        <taxon>Cystobacterineae</taxon>
        <taxon>Myxococcaceae</taxon>
        <taxon>Myxococcus</taxon>
    </lineage>
</organism>
<dbReference type="AlphaFoldDB" id="A0A540WS12"/>
<dbReference type="InterPro" id="IPR036846">
    <property type="entry name" value="GM2-AP_sf"/>
</dbReference>
<gene>
    <name evidence="3" type="ORF">FJV41_32310</name>
</gene>
<dbReference type="PANTHER" id="PTHR37976">
    <property type="entry name" value="PROTEIN CBG16927"/>
    <property type="match status" value="1"/>
</dbReference>
<accession>A0A540WS12</accession>
<feature type="chain" id="PRO_5021861413" description="Lipoprotein" evidence="2">
    <location>
        <begin position="22"/>
        <end position="238"/>
    </location>
</feature>
<feature type="signal peptide" evidence="2">
    <location>
        <begin position="1"/>
        <end position="21"/>
    </location>
</feature>
<dbReference type="SUPFAM" id="SSF63707">
    <property type="entry name" value="Ganglioside M2 (gm2) activator"/>
    <property type="match status" value="1"/>
</dbReference>
<dbReference type="RefSeq" id="WP_141646450.1">
    <property type="nucleotide sequence ID" value="NZ_VIFM01000169.1"/>
</dbReference>
<dbReference type="EMBL" id="VIFM01000169">
    <property type="protein sequence ID" value="TQF11805.1"/>
    <property type="molecule type" value="Genomic_DNA"/>
</dbReference>
<dbReference type="PANTHER" id="PTHR37976:SF2">
    <property type="entry name" value="PROTEIN CBG16925"/>
    <property type="match status" value="1"/>
</dbReference>
<keyword evidence="4" id="KW-1185">Reference proteome</keyword>
<comment type="caution">
    <text evidence="3">The sequence shown here is derived from an EMBL/GenBank/DDBJ whole genome shotgun (WGS) entry which is preliminary data.</text>
</comment>
<evidence type="ECO:0000256" key="1">
    <source>
        <dbReference type="ARBA" id="ARBA00022729"/>
    </source>
</evidence>
<evidence type="ECO:0000313" key="3">
    <source>
        <dbReference type="EMBL" id="TQF11805.1"/>
    </source>
</evidence>
<proteinExistence type="predicted"/>
<evidence type="ECO:0000256" key="2">
    <source>
        <dbReference type="SAM" id="SignalP"/>
    </source>
</evidence>
<keyword evidence="1 2" id="KW-0732">Signal</keyword>
<reference evidence="3 4" key="1">
    <citation type="submission" date="2019-06" db="EMBL/GenBank/DDBJ databases">
        <authorList>
            <person name="Livingstone P."/>
            <person name="Whitworth D."/>
        </authorList>
    </citation>
    <scope>NUCLEOTIDE SEQUENCE [LARGE SCALE GENOMIC DNA]</scope>
    <source>
        <strain evidence="3 4">AM401</strain>
    </source>
</reference>
<dbReference type="Proteomes" id="UP000315369">
    <property type="component" value="Unassembled WGS sequence"/>
</dbReference>
<sequence length="238" mass="25549">MKSVYIMALLLSLTTARSATADGGKTDRLRLKVIKHESCTAKPKASEVIRFSSSSEAPLREDSQRGAGCYFLEGPVVVRSPIRGGVHAYAEVRYGTQAPREKCKGADSSNCGGIGSCVYCNVCSAAEAGKAKASGFIRATRNGKALDCEKGISAGSHSDWRLSFCMPTKDEYLKVQGMDEDFWSRYGVSGRLFYMTVYLFDKPVNALSESQMEKVAGVDGDGVIGCHRIVATVLESGG</sequence>
<evidence type="ECO:0000313" key="4">
    <source>
        <dbReference type="Proteomes" id="UP000315369"/>
    </source>
</evidence>